<dbReference type="InterPro" id="IPR003439">
    <property type="entry name" value="ABC_transporter-like_ATP-bd"/>
</dbReference>
<gene>
    <name evidence="6" type="ORF">CLV71_101710</name>
</gene>
<organism evidence="6 7">
    <name type="scientific">Actinophytocola oryzae</name>
    <dbReference type="NCBI Taxonomy" id="502181"/>
    <lineage>
        <taxon>Bacteria</taxon>
        <taxon>Bacillati</taxon>
        <taxon>Actinomycetota</taxon>
        <taxon>Actinomycetes</taxon>
        <taxon>Pseudonocardiales</taxon>
        <taxon>Pseudonocardiaceae</taxon>
    </lineage>
</organism>
<dbReference type="SUPFAM" id="SSF52540">
    <property type="entry name" value="P-loop containing nucleoside triphosphate hydrolases"/>
    <property type="match status" value="1"/>
</dbReference>
<protein>
    <submittedName>
        <fullName evidence="6">NitT/TauT family transport system ATP-binding protein</fullName>
    </submittedName>
</protein>
<dbReference type="Gene3D" id="3.40.50.300">
    <property type="entry name" value="P-loop containing nucleotide triphosphate hydrolases"/>
    <property type="match status" value="1"/>
</dbReference>
<dbReference type="GO" id="GO:0016887">
    <property type="term" value="F:ATP hydrolysis activity"/>
    <property type="evidence" value="ECO:0007669"/>
    <property type="project" value="InterPro"/>
</dbReference>
<keyword evidence="7" id="KW-1185">Reference proteome</keyword>
<dbReference type="CDD" id="cd03293">
    <property type="entry name" value="ABC_NrtD_SsuB_transporters"/>
    <property type="match status" value="1"/>
</dbReference>
<dbReference type="Pfam" id="PF00005">
    <property type="entry name" value="ABC_tran"/>
    <property type="match status" value="1"/>
</dbReference>
<dbReference type="Proteomes" id="UP000294927">
    <property type="component" value="Unassembled WGS sequence"/>
</dbReference>
<feature type="region of interest" description="Disordered" evidence="4">
    <location>
        <begin position="1"/>
        <end position="23"/>
    </location>
</feature>
<evidence type="ECO:0000256" key="2">
    <source>
        <dbReference type="ARBA" id="ARBA00022741"/>
    </source>
</evidence>
<dbReference type="InterPro" id="IPR050166">
    <property type="entry name" value="ABC_transporter_ATP-bind"/>
</dbReference>
<dbReference type="SMART" id="SM00382">
    <property type="entry name" value="AAA"/>
    <property type="match status" value="1"/>
</dbReference>
<evidence type="ECO:0000313" key="6">
    <source>
        <dbReference type="EMBL" id="TDV57837.1"/>
    </source>
</evidence>
<dbReference type="PANTHER" id="PTHR42788">
    <property type="entry name" value="TAURINE IMPORT ATP-BINDING PROTEIN-RELATED"/>
    <property type="match status" value="1"/>
</dbReference>
<dbReference type="PROSITE" id="PS50893">
    <property type="entry name" value="ABC_TRANSPORTER_2"/>
    <property type="match status" value="1"/>
</dbReference>
<proteinExistence type="predicted"/>
<evidence type="ECO:0000256" key="3">
    <source>
        <dbReference type="ARBA" id="ARBA00022840"/>
    </source>
</evidence>
<feature type="domain" description="ABC transporter" evidence="5">
    <location>
        <begin position="27"/>
        <end position="256"/>
    </location>
</feature>
<evidence type="ECO:0000313" key="7">
    <source>
        <dbReference type="Proteomes" id="UP000294927"/>
    </source>
</evidence>
<accession>A0A4R7W819</accession>
<sequence>MVETKGSVEAPLDNSADPVSGDPDVHVRCSGVGKVFVSSRGATRALAGVDLVIERGTFVCLIGPSGCGKSTLLRIIGGLDTPSEGEVDVRGLDGRQPRPAFVFQEHGIFPWLTVRENVEFGLRMDGMRRTRRREVAREWIHRVGLEKFASHYPNQLSGGMRQRISIARAFAYDGDLMLMDEPLGALDAQTRALMQEQLLELWERNRTTVLLVTHSIEEALLLGDRVVTMTARPGRVKGEMRPGFARPRSMELEARADFAGMKAQLWGSLRDEAETTLLEGDR</sequence>
<keyword evidence="3 6" id="KW-0067">ATP-binding</keyword>
<reference evidence="6 7" key="1">
    <citation type="submission" date="2019-03" db="EMBL/GenBank/DDBJ databases">
        <title>Genomic Encyclopedia of Archaeal and Bacterial Type Strains, Phase II (KMG-II): from individual species to whole genera.</title>
        <authorList>
            <person name="Goeker M."/>
        </authorList>
    </citation>
    <scope>NUCLEOTIDE SEQUENCE [LARGE SCALE GENOMIC DNA]</scope>
    <source>
        <strain evidence="6 7">DSM 45499</strain>
    </source>
</reference>
<dbReference type="PROSITE" id="PS00211">
    <property type="entry name" value="ABC_TRANSPORTER_1"/>
    <property type="match status" value="1"/>
</dbReference>
<keyword evidence="1" id="KW-0813">Transport</keyword>
<dbReference type="InterPro" id="IPR003593">
    <property type="entry name" value="AAA+_ATPase"/>
</dbReference>
<dbReference type="EMBL" id="SOCP01000001">
    <property type="protein sequence ID" value="TDV57837.1"/>
    <property type="molecule type" value="Genomic_DNA"/>
</dbReference>
<dbReference type="InterPro" id="IPR017871">
    <property type="entry name" value="ABC_transporter-like_CS"/>
</dbReference>
<dbReference type="OrthoDB" id="4533303at2"/>
<dbReference type="AlphaFoldDB" id="A0A4R7W819"/>
<keyword evidence="2" id="KW-0547">Nucleotide-binding</keyword>
<comment type="caution">
    <text evidence="6">The sequence shown here is derived from an EMBL/GenBank/DDBJ whole genome shotgun (WGS) entry which is preliminary data.</text>
</comment>
<dbReference type="GO" id="GO:0005524">
    <property type="term" value="F:ATP binding"/>
    <property type="evidence" value="ECO:0007669"/>
    <property type="project" value="UniProtKB-KW"/>
</dbReference>
<evidence type="ECO:0000256" key="4">
    <source>
        <dbReference type="SAM" id="MobiDB-lite"/>
    </source>
</evidence>
<evidence type="ECO:0000256" key="1">
    <source>
        <dbReference type="ARBA" id="ARBA00022448"/>
    </source>
</evidence>
<dbReference type="RefSeq" id="WP_133901053.1">
    <property type="nucleotide sequence ID" value="NZ_SOCP01000001.1"/>
</dbReference>
<dbReference type="InterPro" id="IPR027417">
    <property type="entry name" value="P-loop_NTPase"/>
</dbReference>
<evidence type="ECO:0000259" key="5">
    <source>
        <dbReference type="PROSITE" id="PS50893"/>
    </source>
</evidence>
<dbReference type="PANTHER" id="PTHR42788:SF13">
    <property type="entry name" value="ALIPHATIC SULFONATES IMPORT ATP-BINDING PROTEIN SSUB"/>
    <property type="match status" value="1"/>
</dbReference>
<name>A0A4R7W819_9PSEU</name>